<dbReference type="RefSeq" id="WP_049641353.1">
    <property type="nucleotide sequence ID" value="NZ_LFTY01000001.1"/>
</dbReference>
<keyword evidence="3" id="KW-1185">Reference proteome</keyword>
<organism evidence="2 3">
    <name type="scientific">Candidatus Rhodobacter oscarellae</name>
    <dbReference type="NCBI Taxonomy" id="1675527"/>
    <lineage>
        <taxon>Bacteria</taxon>
        <taxon>Pseudomonadati</taxon>
        <taxon>Pseudomonadota</taxon>
        <taxon>Alphaproteobacteria</taxon>
        <taxon>Rhodobacterales</taxon>
        <taxon>Rhodobacter group</taxon>
        <taxon>Rhodobacter</taxon>
    </lineage>
</organism>
<dbReference type="GO" id="GO:0003677">
    <property type="term" value="F:DNA binding"/>
    <property type="evidence" value="ECO:0007669"/>
    <property type="project" value="InterPro"/>
</dbReference>
<dbReference type="Proteomes" id="UP000037178">
    <property type="component" value="Unassembled WGS sequence"/>
</dbReference>
<dbReference type="InterPro" id="IPR010982">
    <property type="entry name" value="Lambda_DNA-bd_dom_sf"/>
</dbReference>
<dbReference type="PATRIC" id="fig|1675527.3.peg.453"/>
<dbReference type="InterPro" id="IPR001387">
    <property type="entry name" value="Cro/C1-type_HTH"/>
</dbReference>
<dbReference type="PROSITE" id="PS50943">
    <property type="entry name" value="HTH_CROC1"/>
    <property type="match status" value="1"/>
</dbReference>
<dbReference type="OrthoDB" id="9809730at2"/>
<dbReference type="SMART" id="SM00530">
    <property type="entry name" value="HTH_XRE"/>
    <property type="match status" value="1"/>
</dbReference>
<evidence type="ECO:0000313" key="2">
    <source>
        <dbReference type="EMBL" id="KMW60251.1"/>
    </source>
</evidence>
<gene>
    <name evidence="2" type="ORF">AIOL_000404</name>
</gene>
<dbReference type="AlphaFoldDB" id="A0A0J9EC88"/>
<protein>
    <submittedName>
        <fullName evidence="2">Transcriptional regulator</fullName>
    </submittedName>
</protein>
<feature type="domain" description="HTH cro/C1-type" evidence="1">
    <location>
        <begin position="24"/>
        <end position="76"/>
    </location>
</feature>
<proteinExistence type="predicted"/>
<evidence type="ECO:0000313" key="3">
    <source>
        <dbReference type="Proteomes" id="UP000037178"/>
    </source>
</evidence>
<evidence type="ECO:0000259" key="1">
    <source>
        <dbReference type="PROSITE" id="PS50943"/>
    </source>
</evidence>
<accession>A0A0J9EC88</accession>
<dbReference type="EMBL" id="LFTY01000001">
    <property type="protein sequence ID" value="KMW60251.1"/>
    <property type="molecule type" value="Genomic_DNA"/>
</dbReference>
<dbReference type="Pfam" id="PF13560">
    <property type="entry name" value="HTH_31"/>
    <property type="match status" value="1"/>
</dbReference>
<dbReference type="SUPFAM" id="SSF47413">
    <property type="entry name" value="lambda repressor-like DNA-binding domains"/>
    <property type="match status" value="1"/>
</dbReference>
<dbReference type="CDD" id="cd00093">
    <property type="entry name" value="HTH_XRE"/>
    <property type="match status" value="1"/>
</dbReference>
<dbReference type="Gene3D" id="1.10.260.40">
    <property type="entry name" value="lambda repressor-like DNA-binding domains"/>
    <property type="match status" value="1"/>
</dbReference>
<name>A0A0J9EC88_9RHOB</name>
<comment type="caution">
    <text evidence="2">The sequence shown here is derived from an EMBL/GenBank/DDBJ whole genome shotgun (WGS) entry which is preliminary data.</text>
</comment>
<reference evidence="2 3" key="1">
    <citation type="submission" date="2015-06" db="EMBL/GenBank/DDBJ databases">
        <title>Draft genome sequence of an Alphaproteobacteria species associated to the Mediterranean sponge Oscarella lobularis.</title>
        <authorList>
            <person name="Jourda C."/>
            <person name="Santini S."/>
            <person name="Claverie J.-M."/>
        </authorList>
    </citation>
    <scope>NUCLEOTIDE SEQUENCE [LARGE SCALE GENOMIC DNA]</scope>
    <source>
        <strain evidence="2">IGS</strain>
    </source>
</reference>
<sequence>MLGGTPEAIGDAYLRYSIGKRLCEVRTARGQTVQDLAQASSVPADSIRGYENGQLGLPADVMVRLLRGLGVLAPTFLEGILAQEPRPACVSRMRVGPSRTAPDLQVARGA</sequence>